<evidence type="ECO:0000256" key="7">
    <source>
        <dbReference type="ARBA" id="ARBA00022824"/>
    </source>
</evidence>
<proteinExistence type="inferred from homology"/>
<evidence type="ECO:0000313" key="16">
    <source>
        <dbReference type="Ensembl" id="ENSPSTP00000007974.1"/>
    </source>
</evidence>
<evidence type="ECO:0000256" key="3">
    <source>
        <dbReference type="ARBA" id="ARBA00004922"/>
    </source>
</evidence>
<dbReference type="GO" id="GO:0003980">
    <property type="term" value="F:UDP-glucose:glycoprotein glucosyltransferase activity"/>
    <property type="evidence" value="ECO:0007669"/>
    <property type="project" value="InterPro"/>
</dbReference>
<dbReference type="GO" id="GO:0036503">
    <property type="term" value="P:ERAD pathway"/>
    <property type="evidence" value="ECO:0007669"/>
    <property type="project" value="TreeGrafter"/>
</dbReference>
<dbReference type="GO" id="GO:0005788">
    <property type="term" value="C:endoplasmic reticulum lumen"/>
    <property type="evidence" value="ECO:0007669"/>
    <property type="project" value="UniProtKB-SubCell"/>
</dbReference>
<dbReference type="InterPro" id="IPR040694">
    <property type="entry name" value="UGGT_TRXL_2"/>
</dbReference>
<evidence type="ECO:0000259" key="11">
    <source>
        <dbReference type="Pfam" id="PF18400"/>
    </source>
</evidence>
<dbReference type="CDD" id="cd06432">
    <property type="entry name" value="GT8_HUGT1_C_like"/>
    <property type="match status" value="1"/>
</dbReference>
<dbReference type="InterPro" id="IPR040692">
    <property type="entry name" value="UGGT_TRXL_3"/>
</dbReference>
<dbReference type="GO" id="GO:0051082">
    <property type="term" value="F:unfolded protein binding"/>
    <property type="evidence" value="ECO:0007669"/>
    <property type="project" value="TreeGrafter"/>
</dbReference>
<comment type="subcellular location">
    <subcellularLocation>
        <location evidence="2">Endoplasmic reticulum lumen</location>
    </subcellularLocation>
</comment>
<keyword evidence="6" id="KW-0732">Signal</keyword>
<keyword evidence="5" id="KW-0808">Transferase</keyword>
<comment type="cofactor">
    <cofactor evidence="1">
        <name>Ca(2+)</name>
        <dbReference type="ChEBI" id="CHEBI:29108"/>
    </cofactor>
</comment>
<dbReference type="Pfam" id="PF18402">
    <property type="entry name" value="Thioredoxin_14"/>
    <property type="match status" value="1"/>
</dbReference>
<evidence type="ECO:0000256" key="10">
    <source>
        <dbReference type="ARBA" id="ARBA00048456"/>
    </source>
</evidence>
<dbReference type="InterPro" id="IPR029044">
    <property type="entry name" value="Nucleotide-diphossugar_trans"/>
</dbReference>
<evidence type="ECO:0000256" key="4">
    <source>
        <dbReference type="ARBA" id="ARBA00006351"/>
    </source>
</evidence>
<dbReference type="PANTHER" id="PTHR11226:SF3">
    <property type="entry name" value="UDP-GLUCOSE:GLYCOPROTEIN GLUCOSYLTRANSFERASE 1"/>
    <property type="match status" value="1"/>
</dbReference>
<dbReference type="Ensembl" id="ENSPSTT00000008356.1">
    <property type="protein sequence ID" value="ENSPSTP00000007974.1"/>
    <property type="gene ID" value="ENSPSTG00000004759.1"/>
</dbReference>
<dbReference type="Gene3D" id="3.90.550.10">
    <property type="entry name" value="Spore Coat Polysaccharide Biosynthesis Protein SpsA, Chain A"/>
    <property type="match status" value="1"/>
</dbReference>
<accession>A0A8C9F138</accession>
<dbReference type="Pfam" id="PF06427">
    <property type="entry name" value="UDP-g_GGTase"/>
    <property type="match status" value="1"/>
</dbReference>
<dbReference type="InterPro" id="IPR040525">
    <property type="entry name" value="UGGT_TRXL_4"/>
</dbReference>
<dbReference type="SUPFAM" id="SSF53448">
    <property type="entry name" value="Nucleotide-diphospho-sugar transferases"/>
    <property type="match status" value="1"/>
</dbReference>
<reference evidence="16" key="1">
    <citation type="submission" date="2025-08" db="UniProtKB">
        <authorList>
            <consortium name="Ensembl"/>
        </authorList>
    </citation>
    <scope>IDENTIFICATION</scope>
</reference>
<keyword evidence="7" id="KW-0256">Endoplasmic reticulum</keyword>
<keyword evidence="8" id="KW-0325">Glycoprotein</keyword>
<keyword evidence="17" id="KW-1185">Reference proteome</keyword>
<evidence type="ECO:0000259" key="12">
    <source>
        <dbReference type="Pfam" id="PF18401"/>
    </source>
</evidence>
<dbReference type="GO" id="GO:0018279">
    <property type="term" value="P:protein N-linked glycosylation via asparagine"/>
    <property type="evidence" value="ECO:0007669"/>
    <property type="project" value="TreeGrafter"/>
</dbReference>
<dbReference type="FunFam" id="3.90.550.10:FF:000375">
    <property type="entry name" value="UDP-glucose glycoprotein glucosyltransferase 1"/>
    <property type="match status" value="1"/>
</dbReference>
<evidence type="ECO:0000259" key="15">
    <source>
        <dbReference type="Pfam" id="PF18404"/>
    </source>
</evidence>
<evidence type="ECO:0000256" key="2">
    <source>
        <dbReference type="ARBA" id="ARBA00004319"/>
    </source>
</evidence>
<evidence type="ECO:0000256" key="1">
    <source>
        <dbReference type="ARBA" id="ARBA00001913"/>
    </source>
</evidence>
<comment type="function">
    <text evidence="9">Recognizes glycoproteins with minor folding defects. Reglucosylates single N-glycans near the misfolded part of the protein, thus providing quality control for protein folding in the endoplasmic reticulum. Reglucosylated proteins are recognized by calreticulin for recycling to the endoplasmic reticulum and refolding or degradation.</text>
</comment>
<dbReference type="InterPro" id="IPR040693">
    <property type="entry name" value="UGGT_TRXL_1"/>
</dbReference>
<dbReference type="UniPathway" id="UPA00378"/>
<dbReference type="InterPro" id="IPR040497">
    <property type="entry name" value="Glyco_transf_24"/>
</dbReference>
<comment type="pathway">
    <text evidence="3">Protein modification; protein glycosylation.</text>
</comment>
<dbReference type="PANTHER" id="PTHR11226">
    <property type="entry name" value="UDP-GLUCOSE GLYCOPROTEIN:GLUCOSYLTRANSFERASE"/>
    <property type="match status" value="1"/>
</dbReference>
<dbReference type="Proteomes" id="UP000694428">
    <property type="component" value="Unplaced"/>
</dbReference>
<name>A0A8C9F138_PAVCR</name>
<dbReference type="InterPro" id="IPR009448">
    <property type="entry name" value="UDP-g_GGtrans"/>
</dbReference>
<evidence type="ECO:0000259" key="13">
    <source>
        <dbReference type="Pfam" id="PF18402"/>
    </source>
</evidence>
<feature type="domain" description="UGGT thioredoxin-like" evidence="12">
    <location>
        <begin position="303"/>
        <end position="434"/>
    </location>
</feature>
<organism evidence="16 17">
    <name type="scientific">Pavo cristatus</name>
    <name type="common">Indian peafowl</name>
    <name type="synonym">Blue peafowl</name>
    <dbReference type="NCBI Taxonomy" id="9049"/>
    <lineage>
        <taxon>Eukaryota</taxon>
        <taxon>Metazoa</taxon>
        <taxon>Chordata</taxon>
        <taxon>Craniata</taxon>
        <taxon>Vertebrata</taxon>
        <taxon>Euteleostomi</taxon>
        <taxon>Archelosauria</taxon>
        <taxon>Archosauria</taxon>
        <taxon>Dinosauria</taxon>
        <taxon>Saurischia</taxon>
        <taxon>Theropoda</taxon>
        <taxon>Coelurosauria</taxon>
        <taxon>Aves</taxon>
        <taxon>Neognathae</taxon>
        <taxon>Galloanserae</taxon>
        <taxon>Galliformes</taxon>
        <taxon>Phasianidae</taxon>
        <taxon>Phasianinae</taxon>
        <taxon>Pavo</taxon>
    </lineage>
</organism>
<feature type="domain" description="Glucosyltransferase 24 catalytic" evidence="15">
    <location>
        <begin position="1248"/>
        <end position="1511"/>
    </location>
</feature>
<protein>
    <submittedName>
        <fullName evidence="16">UDP-glucose glycoprotein glucosyltransferase 1</fullName>
    </submittedName>
</protein>
<dbReference type="Pfam" id="PF18404">
    <property type="entry name" value="Glyco_transf_24"/>
    <property type="match status" value="1"/>
</dbReference>
<evidence type="ECO:0000313" key="17">
    <source>
        <dbReference type="Proteomes" id="UP000694428"/>
    </source>
</evidence>
<reference evidence="16" key="2">
    <citation type="submission" date="2025-09" db="UniProtKB">
        <authorList>
            <consortium name="Ensembl"/>
        </authorList>
    </citation>
    <scope>IDENTIFICATION</scope>
</reference>
<evidence type="ECO:0000256" key="6">
    <source>
        <dbReference type="ARBA" id="ARBA00022729"/>
    </source>
</evidence>
<sequence>TSPDSFDIGLCGHGGVCVNGGYFPYKMGILIAVLGVWFSCSFVKGDSKAVTTSLTTKWSSTPLLLETSEFLSEESQEKFWNFVEASQHIKTSEHDGKETSYYRAVLLSVSVVLRVNIQPITANISIQIAADEPPPKGCALFFAVHGEKTCEYDSLGTLLRTASERPKPFLFKGDHTYAASSPERPVVILYAEIGTENFYRFHKLLAIKAETGEITYVLRHYIANPSKEKVYLSGYGVELAIKSTEYKAKDDTQVKGTDVNATVIDEDDPIDEVQGFLFGKLRQLYPDLSEELKELRKHLVESTNEMAPLKVWQLQDLSFQTAARILAAPPVDALMVMKDLSQNFPTKARAITKTVVSLELRTEIEENQKYFKGTLGLQPGDSALFINGLHIDLDTQDIFSLFDVLRNEARVMEGLHRLGIEGLSLHNVLKLNIQPSDSDYAVDIRSPAISWINNLEVDSRYNSWPSSVQELLRPTFPGVIRQIRKNFHNLVLIVDPTHETTAELLNVAEMFFSNHIPLRIGLVFVVNNCDDVDGLQDPGVALLRVYNYVAQEMDNNYAFQTVMSIYNKVKTGDQLKVEHVVSVLEKQYPYVEVNSVLGIDSAYDQNRKAAKSYYEQTGVGPLPVVLFNGMPFQKDQLDPDDLETVTMHKILETTSIFQRAVYLGELSNDQDVVEYIMNQPNVVPRINSRILMSDREYLDLTAMNNFYVDDFARFSTLDSKDKTAAVANSMTYLTKRGMSSKEIYDDSFVRPVTFWIVGDFDKPSGRQLLYDAIKHQKSSNNVRISMINNPSEEPNSSNTIVAKAIWAALQTQTSNNAKNFITKMAKEEIAKALEAGADILEFAVGGMDTNIFKEAYESPKVDFILSHAIYCRDVLKLKKGQRAVISNGRIIGPLEDGEMFNQDDFHLLENIILKTSGQKIKSQIQQLGFEEDLASDLVMKVDALLSAQPKGEARIEYQFFEERYSAVKLRPKEGETYFDVVAIVDPVTRDAQRLAPLLLVLNQLINMNLRVFMNCQSKLSDMPLKSFYRYVLEPEISFTADNSFASGPIAKFLDMPQSPLFTLNLNTPESWMVESVRTPYDLDNIYLEEVDNVVAAEYELEYLLLEGHCYDITTGQPPRGLQFTLGTSTNPVIVDTIVMANLGYFQLKANPGAWTLRLRKGRSEDIYRIYSHDGTDSPPEADEVIVVLNNFKSKIIKVKVQKKLDMMNEDLLSDGTSENESGFWESLKWGFTGGQKNEDVKQDKDDVLNIFSVASGHLYERFLRIMMLSVLKHTKTPLKFWFLKNYLSPTFKEFIPYMAEKYNFQYELVQYKWPRWLHQQTEKQRIIWGYKILFLDVLFPLAVDKILFVDADQIVRTDLKELRDFNLDGAPYGYTPFCDSRREMDGYRFWKSGYWMAIHLLWEKALYFQKLQNFSVLRGGIAVHHLPCTVETATQSYSSLQDLPNNMIHQVPIKSLPQEWLWCETWCDDSSKKRAKTIDLCNNPMTKEPKLQAAMRIVPEWQDYDQEIKQLHNLFQKEKETGSPAQMSGQHTQGNISGCFPHFLTFLLPVWTGIKPHTHLL</sequence>
<feature type="domain" description="UGGT thioredoxin-like" evidence="13">
    <location>
        <begin position="442"/>
        <end position="690"/>
    </location>
</feature>
<dbReference type="Pfam" id="PF18400">
    <property type="entry name" value="Thioredoxin_12"/>
    <property type="match status" value="1"/>
</dbReference>
<evidence type="ECO:0000256" key="5">
    <source>
        <dbReference type="ARBA" id="ARBA00022679"/>
    </source>
</evidence>
<evidence type="ECO:0000256" key="9">
    <source>
        <dbReference type="ARBA" id="ARBA00045874"/>
    </source>
</evidence>
<evidence type="ECO:0000259" key="14">
    <source>
        <dbReference type="Pfam" id="PF18403"/>
    </source>
</evidence>
<evidence type="ECO:0000256" key="8">
    <source>
        <dbReference type="ARBA" id="ARBA00023180"/>
    </source>
</evidence>
<feature type="domain" description="UGGT thioredoxin-like" evidence="11">
    <location>
        <begin position="60"/>
        <end position="229"/>
    </location>
</feature>
<dbReference type="Pfam" id="PF18401">
    <property type="entry name" value="Thioredoxin_13"/>
    <property type="match status" value="1"/>
</dbReference>
<feature type="domain" description="UDP-glucose:glycoprotein glucosyltransferase thioredoxin-like" evidence="14">
    <location>
        <begin position="714"/>
        <end position="946"/>
    </location>
</feature>
<comment type="similarity">
    <text evidence="4">Belongs to the glycosyltransferase 8 family.</text>
</comment>
<dbReference type="Pfam" id="PF18403">
    <property type="entry name" value="Thioredoxin_15"/>
    <property type="match status" value="1"/>
</dbReference>
<comment type="catalytic activity">
    <reaction evidence="10">
        <text>N(4)-(alpha-D-Man-(1-&gt;2)-alpha-D-Man-(1-&gt;2)-alpha-D-Man-(1-&gt;3)-[alpha-D-Man-(1-&gt;2)-alpha-D-Man-(1-&gt;3)-[alpha-D-Man-(1-&gt;2)-alpha-D-Man-(1-&gt;6)]-alpha-D-Man-(1-&gt;6)]-beta-D-Man-(1-&gt;4)-beta-D-GlcNAc-(1-&gt;4)-beta-D-GlcNAc)-L-asparaginyl-[protein] (N-glucan mannose isomer 9A1,2,3B1,2,3) + UDP-alpha-D-glucose = N(4)-(alpha-D-Glc-(1-&gt;3)-alpha-D-Man-(1-&gt;2)-alpha-D-Man-(1-&gt;2)-alpha-D-Man-(1-&gt;3)-[alpha-D-Man-(1-&gt;2)-alpha-D-Man-(1-&gt;3)-[alpha-D-Man-(1-&gt;2)-alpha-D-Man-(1-&gt;6)]-alpha-D-Man-(1-&gt;6)]-beta-D-Man-(1-&gt;4)-beta-D-GlcNAc-(1-&gt;4)-beta-D-GlcNAc)-L-asparaginyl-[protein] + UDP + H(+)</text>
        <dbReference type="Rhea" id="RHEA:61304"/>
        <dbReference type="Rhea" id="RHEA-COMP:14356"/>
        <dbReference type="Rhea" id="RHEA-COMP:14357"/>
        <dbReference type="ChEBI" id="CHEBI:15378"/>
        <dbReference type="ChEBI" id="CHEBI:58223"/>
        <dbReference type="ChEBI" id="CHEBI:58885"/>
        <dbReference type="ChEBI" id="CHEBI:59080"/>
        <dbReference type="ChEBI" id="CHEBI:139493"/>
    </reaction>
</comment>